<protein>
    <submittedName>
        <fullName evidence="1">Uncharacterized protein</fullName>
    </submittedName>
</protein>
<accession>A0A816B5H3</accession>
<evidence type="ECO:0000313" key="3">
    <source>
        <dbReference type="Proteomes" id="UP000663855"/>
    </source>
</evidence>
<proteinExistence type="predicted"/>
<organism evidence="1 3">
    <name type="scientific">Rotaria magnacalcarata</name>
    <dbReference type="NCBI Taxonomy" id="392030"/>
    <lineage>
        <taxon>Eukaryota</taxon>
        <taxon>Metazoa</taxon>
        <taxon>Spiralia</taxon>
        <taxon>Gnathifera</taxon>
        <taxon>Rotifera</taxon>
        <taxon>Eurotatoria</taxon>
        <taxon>Bdelloidea</taxon>
        <taxon>Philodinida</taxon>
        <taxon>Philodinidae</taxon>
        <taxon>Rotaria</taxon>
    </lineage>
</organism>
<feature type="non-terminal residue" evidence="1">
    <location>
        <position position="1"/>
    </location>
</feature>
<evidence type="ECO:0000313" key="2">
    <source>
        <dbReference type="EMBL" id="CAF4243013.1"/>
    </source>
</evidence>
<dbReference type="Proteomes" id="UP000663855">
    <property type="component" value="Unassembled WGS sequence"/>
</dbReference>
<dbReference type="AlphaFoldDB" id="A0A816B5H3"/>
<dbReference type="Proteomes" id="UP000681967">
    <property type="component" value="Unassembled WGS sequence"/>
</dbReference>
<reference evidence="1" key="1">
    <citation type="submission" date="2021-02" db="EMBL/GenBank/DDBJ databases">
        <authorList>
            <person name="Nowell W R."/>
        </authorList>
    </citation>
    <scope>NUCLEOTIDE SEQUENCE</scope>
</reference>
<name>A0A816B5H3_9BILA</name>
<comment type="caution">
    <text evidence="1">The sequence shown here is derived from an EMBL/GenBank/DDBJ whole genome shotgun (WGS) entry which is preliminary data.</text>
</comment>
<evidence type="ECO:0000313" key="1">
    <source>
        <dbReference type="EMBL" id="CAF1606160.1"/>
    </source>
</evidence>
<sequence>MMYTPDVCRNSSQVALPNGTCVSSGGGQEYSAGILKSGNASSVDLANSLSLYVASINSGNASSGGNSTVPIS</sequence>
<dbReference type="EMBL" id="CAJNOV010017316">
    <property type="protein sequence ID" value="CAF1606160.1"/>
    <property type="molecule type" value="Genomic_DNA"/>
</dbReference>
<dbReference type="EMBL" id="CAJOBH010024690">
    <property type="protein sequence ID" value="CAF4243013.1"/>
    <property type="molecule type" value="Genomic_DNA"/>
</dbReference>
<gene>
    <name evidence="2" type="ORF">BYL167_LOCUS25242</name>
    <name evidence="1" type="ORF">CJN711_LOCUS35917</name>
</gene>